<organism evidence="2">
    <name type="scientific">Arundo donax</name>
    <name type="common">Giant reed</name>
    <name type="synonym">Donax arundinaceus</name>
    <dbReference type="NCBI Taxonomy" id="35708"/>
    <lineage>
        <taxon>Eukaryota</taxon>
        <taxon>Viridiplantae</taxon>
        <taxon>Streptophyta</taxon>
        <taxon>Embryophyta</taxon>
        <taxon>Tracheophyta</taxon>
        <taxon>Spermatophyta</taxon>
        <taxon>Magnoliopsida</taxon>
        <taxon>Liliopsida</taxon>
        <taxon>Poales</taxon>
        <taxon>Poaceae</taxon>
        <taxon>PACMAD clade</taxon>
        <taxon>Arundinoideae</taxon>
        <taxon>Arundineae</taxon>
        <taxon>Arundo</taxon>
    </lineage>
</organism>
<dbReference type="EMBL" id="GBRH01250411">
    <property type="protein sequence ID" value="JAD47484.1"/>
    <property type="molecule type" value="Transcribed_RNA"/>
</dbReference>
<reference evidence="2" key="1">
    <citation type="submission" date="2014-09" db="EMBL/GenBank/DDBJ databases">
        <authorList>
            <person name="Magalhaes I.L.F."/>
            <person name="Oliveira U."/>
            <person name="Santos F.R."/>
            <person name="Vidigal T.H.D.A."/>
            <person name="Brescovit A.D."/>
            <person name="Santos A.J."/>
        </authorList>
    </citation>
    <scope>NUCLEOTIDE SEQUENCE</scope>
    <source>
        <tissue evidence="2">Shoot tissue taken approximately 20 cm above the soil surface</tissue>
    </source>
</reference>
<accession>A0A0A9A737</accession>
<reference evidence="2" key="2">
    <citation type="journal article" date="2015" name="Data Brief">
        <title>Shoot transcriptome of the giant reed, Arundo donax.</title>
        <authorList>
            <person name="Barrero R.A."/>
            <person name="Guerrero F.D."/>
            <person name="Moolhuijzen P."/>
            <person name="Goolsby J.A."/>
            <person name="Tidwell J."/>
            <person name="Bellgard S.E."/>
            <person name="Bellgard M.I."/>
        </authorList>
    </citation>
    <scope>NUCLEOTIDE SEQUENCE</scope>
    <source>
        <tissue evidence="2">Shoot tissue taken approximately 20 cm above the soil surface</tissue>
    </source>
</reference>
<evidence type="ECO:0000256" key="1">
    <source>
        <dbReference type="SAM" id="MobiDB-lite"/>
    </source>
</evidence>
<feature type="region of interest" description="Disordered" evidence="1">
    <location>
        <begin position="28"/>
        <end position="48"/>
    </location>
</feature>
<sequence length="48" mass="5081">MSHGMDYSEAKGSGRKWLLGLDWCSGQAGPARKTEGRAGALTGEDLID</sequence>
<name>A0A0A9A737_ARUDO</name>
<dbReference type="AlphaFoldDB" id="A0A0A9A737"/>
<protein>
    <submittedName>
        <fullName evidence="2">Uncharacterized protein</fullName>
    </submittedName>
</protein>
<evidence type="ECO:0000313" key="2">
    <source>
        <dbReference type="EMBL" id="JAD47484.1"/>
    </source>
</evidence>
<proteinExistence type="predicted"/>